<dbReference type="Proteomes" id="UP000275078">
    <property type="component" value="Unassembled WGS sequence"/>
</dbReference>
<feature type="signal peptide" evidence="1">
    <location>
        <begin position="1"/>
        <end position="22"/>
    </location>
</feature>
<dbReference type="EMBL" id="ML119691">
    <property type="protein sequence ID" value="RPA80124.1"/>
    <property type="molecule type" value="Genomic_DNA"/>
</dbReference>
<evidence type="ECO:0008006" key="4">
    <source>
        <dbReference type="Google" id="ProtNLM"/>
    </source>
</evidence>
<sequence length="203" mass="21308">MPSQLTGPLSILFLFLAGVSQAAITCLPPISPLLDHDAPSISSCVALFDTYYPANPEAILCANGGEAGNNIVLLDQADSLEEGVRRCGVEVTLETPDTNGLTDPEFCLPYEDVRTAAWNIMDDCLQQRDYEEGFVEGELVSFDGGKAVKIRTVGADEGKHQATETGGVQIGSYGVVGVDGGEVTEELIIKAGKMRVGGGGISV</sequence>
<keyword evidence="3" id="KW-1185">Reference proteome</keyword>
<accession>A0A3N4IEI8</accession>
<evidence type="ECO:0000256" key="1">
    <source>
        <dbReference type="SAM" id="SignalP"/>
    </source>
</evidence>
<evidence type="ECO:0000313" key="2">
    <source>
        <dbReference type="EMBL" id="RPA80124.1"/>
    </source>
</evidence>
<keyword evidence="1" id="KW-0732">Signal</keyword>
<evidence type="ECO:0000313" key="3">
    <source>
        <dbReference type="Proteomes" id="UP000275078"/>
    </source>
</evidence>
<proteinExistence type="predicted"/>
<dbReference type="AlphaFoldDB" id="A0A3N4IEI8"/>
<name>A0A3N4IEI8_ASCIM</name>
<gene>
    <name evidence="2" type="ORF">BJ508DRAFT_415505</name>
</gene>
<reference evidence="2 3" key="1">
    <citation type="journal article" date="2018" name="Nat. Ecol. Evol.">
        <title>Pezizomycetes genomes reveal the molecular basis of ectomycorrhizal truffle lifestyle.</title>
        <authorList>
            <person name="Murat C."/>
            <person name="Payen T."/>
            <person name="Noel B."/>
            <person name="Kuo A."/>
            <person name="Morin E."/>
            <person name="Chen J."/>
            <person name="Kohler A."/>
            <person name="Krizsan K."/>
            <person name="Balestrini R."/>
            <person name="Da Silva C."/>
            <person name="Montanini B."/>
            <person name="Hainaut M."/>
            <person name="Levati E."/>
            <person name="Barry K.W."/>
            <person name="Belfiori B."/>
            <person name="Cichocki N."/>
            <person name="Clum A."/>
            <person name="Dockter R.B."/>
            <person name="Fauchery L."/>
            <person name="Guy J."/>
            <person name="Iotti M."/>
            <person name="Le Tacon F."/>
            <person name="Lindquist E.A."/>
            <person name="Lipzen A."/>
            <person name="Malagnac F."/>
            <person name="Mello A."/>
            <person name="Molinier V."/>
            <person name="Miyauchi S."/>
            <person name="Poulain J."/>
            <person name="Riccioni C."/>
            <person name="Rubini A."/>
            <person name="Sitrit Y."/>
            <person name="Splivallo R."/>
            <person name="Traeger S."/>
            <person name="Wang M."/>
            <person name="Zifcakova L."/>
            <person name="Wipf D."/>
            <person name="Zambonelli A."/>
            <person name="Paolocci F."/>
            <person name="Nowrousian M."/>
            <person name="Ottonello S."/>
            <person name="Baldrian P."/>
            <person name="Spatafora J.W."/>
            <person name="Henrissat B."/>
            <person name="Nagy L.G."/>
            <person name="Aury J.M."/>
            <person name="Wincker P."/>
            <person name="Grigoriev I.V."/>
            <person name="Bonfante P."/>
            <person name="Martin F.M."/>
        </authorList>
    </citation>
    <scope>NUCLEOTIDE SEQUENCE [LARGE SCALE GENOMIC DNA]</scope>
    <source>
        <strain evidence="2 3">RN42</strain>
    </source>
</reference>
<feature type="chain" id="PRO_5018054231" description="Ecp2 effector protein domain-containing protein" evidence="1">
    <location>
        <begin position="23"/>
        <end position="203"/>
    </location>
</feature>
<protein>
    <recommendedName>
        <fullName evidence="4">Ecp2 effector protein domain-containing protein</fullName>
    </recommendedName>
</protein>
<organism evidence="2 3">
    <name type="scientific">Ascobolus immersus RN42</name>
    <dbReference type="NCBI Taxonomy" id="1160509"/>
    <lineage>
        <taxon>Eukaryota</taxon>
        <taxon>Fungi</taxon>
        <taxon>Dikarya</taxon>
        <taxon>Ascomycota</taxon>
        <taxon>Pezizomycotina</taxon>
        <taxon>Pezizomycetes</taxon>
        <taxon>Pezizales</taxon>
        <taxon>Ascobolaceae</taxon>
        <taxon>Ascobolus</taxon>
    </lineage>
</organism>